<dbReference type="STRING" id="590652.BST39_12240"/>
<dbReference type="SUPFAM" id="SSF54427">
    <property type="entry name" value="NTF2-like"/>
    <property type="match status" value="1"/>
</dbReference>
<dbReference type="OrthoDB" id="4621984at2"/>
<name>A0A1X0IBG7_9MYCO</name>
<dbReference type="Proteomes" id="UP000192513">
    <property type="component" value="Unassembled WGS sequence"/>
</dbReference>
<accession>A0A1X0IBG7</accession>
<dbReference type="Pfam" id="PF13577">
    <property type="entry name" value="SnoaL_4"/>
    <property type="match status" value="1"/>
</dbReference>
<sequence>MTFTTAKDPNELPVCYIDAISSRDFDALGKLWTPDARWQAPGISEVSGIENVLALLENMSESVTFAFQGILGNIVRVDGDVGVGRCYIEERGRYTDGNDFTINGYFDDQLKLVDGSWLFASRKFNLLYRRISPSEGKFYRHSEWEGNILG</sequence>
<dbReference type="Gene3D" id="3.10.450.50">
    <property type="match status" value="1"/>
</dbReference>
<comment type="caution">
    <text evidence="2">The sequence shown here is derived from an EMBL/GenBank/DDBJ whole genome shotgun (WGS) entry which is preliminary data.</text>
</comment>
<dbReference type="InterPro" id="IPR037401">
    <property type="entry name" value="SnoaL-like"/>
</dbReference>
<keyword evidence="3" id="KW-1185">Reference proteome</keyword>
<dbReference type="EMBL" id="MVIE01000013">
    <property type="protein sequence ID" value="ORB40985.1"/>
    <property type="molecule type" value="Genomic_DNA"/>
</dbReference>
<organism evidence="2 3">
    <name type="scientific">Mycobacterium paraseoulense</name>
    <dbReference type="NCBI Taxonomy" id="590652"/>
    <lineage>
        <taxon>Bacteria</taxon>
        <taxon>Bacillati</taxon>
        <taxon>Actinomycetota</taxon>
        <taxon>Actinomycetes</taxon>
        <taxon>Mycobacteriales</taxon>
        <taxon>Mycobacteriaceae</taxon>
        <taxon>Mycobacterium</taxon>
    </lineage>
</organism>
<feature type="domain" description="SnoaL-like" evidence="1">
    <location>
        <begin position="16"/>
        <end position="123"/>
    </location>
</feature>
<evidence type="ECO:0000313" key="2">
    <source>
        <dbReference type="EMBL" id="ORB40985.1"/>
    </source>
</evidence>
<gene>
    <name evidence="2" type="ORF">BST39_12240</name>
</gene>
<dbReference type="AlphaFoldDB" id="A0A1X0IBG7"/>
<dbReference type="InterPro" id="IPR032710">
    <property type="entry name" value="NTF2-like_dom_sf"/>
</dbReference>
<proteinExistence type="predicted"/>
<protein>
    <recommendedName>
        <fullName evidence="1">SnoaL-like domain-containing protein</fullName>
    </recommendedName>
</protein>
<evidence type="ECO:0000313" key="3">
    <source>
        <dbReference type="Proteomes" id="UP000192513"/>
    </source>
</evidence>
<dbReference type="RefSeq" id="WP_083171978.1">
    <property type="nucleotide sequence ID" value="NZ_AP022619.1"/>
</dbReference>
<reference evidence="2 3" key="1">
    <citation type="submission" date="2017-02" db="EMBL/GenBank/DDBJ databases">
        <title>The new phylogeny of genus Mycobacterium.</title>
        <authorList>
            <person name="Tortoli E."/>
            <person name="Trovato A."/>
            <person name="Cirillo D.M."/>
        </authorList>
    </citation>
    <scope>NUCLEOTIDE SEQUENCE [LARGE SCALE GENOMIC DNA]</scope>
    <source>
        <strain evidence="2 3">DSM 45000</strain>
    </source>
</reference>
<evidence type="ECO:0000259" key="1">
    <source>
        <dbReference type="Pfam" id="PF13577"/>
    </source>
</evidence>